<dbReference type="CDD" id="cd01125">
    <property type="entry name" value="RepA_RSF1010_like"/>
    <property type="match status" value="1"/>
</dbReference>
<keyword evidence="1" id="KW-0347">Helicase</keyword>
<dbReference type="Proteomes" id="UP001163285">
    <property type="component" value="Chromosome"/>
</dbReference>
<dbReference type="Gene3D" id="3.40.50.300">
    <property type="entry name" value="P-loop containing nucleotide triphosphate hydrolases"/>
    <property type="match status" value="1"/>
</dbReference>
<dbReference type="EMBL" id="CP110176">
    <property type="protein sequence ID" value="WGC86052.1"/>
    <property type="molecule type" value="Genomic_DNA"/>
</dbReference>
<name>A0AAF0K5B4_AERCA</name>
<dbReference type="InterPro" id="IPR038724">
    <property type="entry name" value="RepA"/>
</dbReference>
<keyword evidence="1" id="KW-0378">Hydrolase</keyword>
<proteinExistence type="predicted"/>
<dbReference type="GO" id="GO:0004386">
    <property type="term" value="F:helicase activity"/>
    <property type="evidence" value="ECO:0007669"/>
    <property type="project" value="UniProtKB-KW"/>
</dbReference>
<gene>
    <name evidence="1" type="ORF">OJY61_22455</name>
</gene>
<dbReference type="InterPro" id="IPR027417">
    <property type="entry name" value="P-loop_NTPase"/>
</dbReference>
<organism evidence="1 2">
    <name type="scientific">Aeromonas caviae</name>
    <name type="common">Aeromonas punctata</name>
    <dbReference type="NCBI Taxonomy" id="648"/>
    <lineage>
        <taxon>Bacteria</taxon>
        <taxon>Pseudomonadati</taxon>
        <taxon>Pseudomonadota</taxon>
        <taxon>Gammaproteobacteria</taxon>
        <taxon>Aeromonadales</taxon>
        <taxon>Aeromonadaceae</taxon>
        <taxon>Aeromonas</taxon>
    </lineage>
</organism>
<evidence type="ECO:0000313" key="2">
    <source>
        <dbReference type="Proteomes" id="UP001163285"/>
    </source>
</evidence>
<dbReference type="SUPFAM" id="SSF52540">
    <property type="entry name" value="P-loop containing nucleoside triphosphate hydrolases"/>
    <property type="match status" value="1"/>
</dbReference>
<keyword evidence="1" id="KW-0067">ATP-binding</keyword>
<evidence type="ECO:0000313" key="1">
    <source>
        <dbReference type="EMBL" id="WGC86052.1"/>
    </source>
</evidence>
<accession>A0AAF0K5B4</accession>
<keyword evidence="1" id="KW-0547">Nucleotide-binding</keyword>
<protein>
    <submittedName>
        <fullName evidence="1">Helicase RepA family protein</fullName>
    </submittedName>
</protein>
<dbReference type="Pfam" id="PF13481">
    <property type="entry name" value="AAA_25"/>
    <property type="match status" value="1"/>
</dbReference>
<reference evidence="1" key="1">
    <citation type="submission" date="2023-04" db="EMBL/GenBank/DDBJ databases">
        <title>Whole Genome Sequence of Multi-drug resistant Aeromonas caviae as a gut pathogen in newborn.</title>
        <authorList>
            <person name="Jadhav S.V."/>
            <person name="Saroj S.D."/>
            <person name="Saha U.B."/>
            <person name="Sen S."/>
            <person name="Kher A."/>
        </authorList>
    </citation>
    <scope>NUCLEOTIDE SEQUENCE</scope>
    <source>
        <strain evidence="1">SVJ23</strain>
    </source>
</reference>
<sequence>METISSPKNKFIMERGAGSINFDHDQFLVEDLLDENSLAGFYGPSGSRKSFIIMDIACRIASGKKWQGREVKHGAVIYVAAEGSNGMKKRMHAWINKYNDGHDLDNLYRISQPIFVSQPQVVTDLILATKNVQEETNLPVRLIVIDTLARSFIGNENSAEDMGKFIAGCDEIKCKTGATILIVHHTGKDLGQGARGAYSFKAALDSEYFIAKIEGNDALTTKLECTKNKEGSDGLKMEINLKIEAIGKTTKGKTIDTLVVIDRDSRLVGAQNTRKDKNIQPPCENKKTKAIVDENF</sequence>
<dbReference type="AlphaFoldDB" id="A0AAF0K5B4"/>
<dbReference type="RefSeq" id="WP_043851840.1">
    <property type="nucleotide sequence ID" value="NZ_AP019195.1"/>
</dbReference>